<comment type="caution">
    <text evidence="1">The sequence shown here is derived from an EMBL/GenBank/DDBJ whole genome shotgun (WGS) entry which is preliminary data.</text>
</comment>
<accession>A0A838BV21</accession>
<dbReference type="AlphaFoldDB" id="A0A838BV21"/>
<evidence type="ECO:0000313" key="2">
    <source>
        <dbReference type="Proteomes" id="UP000572984"/>
    </source>
</evidence>
<dbReference type="RefSeq" id="WP_181054788.1">
    <property type="nucleotide sequence ID" value="NZ_JACDXJ010000003.1"/>
</dbReference>
<dbReference type="EMBL" id="JACDXJ010000003">
    <property type="protein sequence ID" value="MBA1159198.1"/>
    <property type="molecule type" value="Genomic_DNA"/>
</dbReference>
<organism evidence="1 2">
    <name type="scientific">Microvirga mediterraneensis</name>
    <dbReference type="NCBI Taxonomy" id="2754695"/>
    <lineage>
        <taxon>Bacteria</taxon>
        <taxon>Pseudomonadati</taxon>
        <taxon>Pseudomonadota</taxon>
        <taxon>Alphaproteobacteria</taxon>
        <taxon>Hyphomicrobiales</taxon>
        <taxon>Methylobacteriaceae</taxon>
        <taxon>Microvirga</taxon>
    </lineage>
</organism>
<protein>
    <submittedName>
        <fullName evidence="1">Uncharacterized protein</fullName>
    </submittedName>
</protein>
<dbReference type="Proteomes" id="UP000572984">
    <property type="component" value="Unassembled WGS sequence"/>
</dbReference>
<keyword evidence="2" id="KW-1185">Reference proteome</keyword>
<evidence type="ECO:0000313" key="1">
    <source>
        <dbReference type="EMBL" id="MBA1159198.1"/>
    </source>
</evidence>
<reference evidence="1 2" key="1">
    <citation type="submission" date="2020-07" db="EMBL/GenBank/DDBJ databases">
        <title>Draft genome and description of Microvirga mediterraneensis Marseille-Q2068 sp. nov.</title>
        <authorList>
            <person name="Boxberger M."/>
        </authorList>
    </citation>
    <scope>NUCLEOTIDE SEQUENCE [LARGE SCALE GENOMIC DNA]</scope>
    <source>
        <strain evidence="1 2">Marseille-Q2068</strain>
    </source>
</reference>
<proteinExistence type="predicted"/>
<gene>
    <name evidence="1" type="ORF">H0S73_24235</name>
</gene>
<sequence length="93" mass="10951">MANNLHITYDLQRYGQNYPKVSERIKQLGNWAKVTESFWYVQSNYTAEQAAQYVWGAMDANDKLYVVDSKNNTAFWYNIDPVASEAIKARWQY</sequence>
<name>A0A838BV21_9HYPH</name>